<dbReference type="EC" id="3.1.1.24" evidence="2"/>
<dbReference type="Pfam" id="PF12697">
    <property type="entry name" value="Abhydrolase_6"/>
    <property type="match status" value="1"/>
</dbReference>
<feature type="domain" description="AB hydrolase-1" evidence="1">
    <location>
        <begin position="42"/>
        <end position="243"/>
    </location>
</feature>
<dbReference type="Gene3D" id="3.40.50.1820">
    <property type="entry name" value="alpha/beta hydrolase"/>
    <property type="match status" value="1"/>
</dbReference>
<gene>
    <name evidence="2" type="primary">catD_3</name>
    <name evidence="2" type="ORF">PRI8871_00755</name>
</gene>
<dbReference type="AlphaFoldDB" id="A0A2R8AQ52"/>
<reference evidence="3" key="1">
    <citation type="submission" date="2018-03" db="EMBL/GenBank/DDBJ databases">
        <authorList>
            <person name="Rodrigo-Torres L."/>
            <person name="Arahal R. D."/>
            <person name="Lucena T."/>
        </authorList>
    </citation>
    <scope>NUCLEOTIDE SEQUENCE [LARGE SCALE GENOMIC DNA]</scope>
    <source>
        <strain evidence="3">CECT 8871</strain>
    </source>
</reference>
<accession>A0A2R8AQ52</accession>
<evidence type="ECO:0000259" key="1">
    <source>
        <dbReference type="Pfam" id="PF12697"/>
    </source>
</evidence>
<dbReference type="SUPFAM" id="SSF53474">
    <property type="entry name" value="alpha/beta-Hydrolases"/>
    <property type="match status" value="1"/>
</dbReference>
<dbReference type="InterPro" id="IPR000073">
    <property type="entry name" value="AB_hydrolase_1"/>
</dbReference>
<sequence>MAMGLALSLTWFDTEDGARLAYRLRPGAGPVVAFAHPHTGDMGSFDALLDLWDGPALVWDRRSYGASGRGAGGPAQADDLCALLDHLRLDRLHLIGIAAGGAVAAALVIHHPDRVAGLGLACSFIGQPHDFWCAATGEARPEGDAAARELSPAFRETDQGKRWAEKAAHLRLSGAGEPPQPCPVDLAQLAACTSVHLATGQNDLLFTPVMLAHAAHLLPMASAQVLPNVAHAPHVEDPAGFARWVQNVVSRG</sequence>
<dbReference type="InterPro" id="IPR050266">
    <property type="entry name" value="AB_hydrolase_sf"/>
</dbReference>
<evidence type="ECO:0000313" key="2">
    <source>
        <dbReference type="EMBL" id="SPF78162.1"/>
    </source>
</evidence>
<dbReference type="GO" id="GO:0016020">
    <property type="term" value="C:membrane"/>
    <property type="evidence" value="ECO:0007669"/>
    <property type="project" value="TreeGrafter"/>
</dbReference>
<keyword evidence="3" id="KW-1185">Reference proteome</keyword>
<dbReference type="PANTHER" id="PTHR43798">
    <property type="entry name" value="MONOACYLGLYCEROL LIPASE"/>
    <property type="match status" value="1"/>
</dbReference>
<keyword evidence="2" id="KW-0378">Hydrolase</keyword>
<protein>
    <submittedName>
        <fullName evidence="2">3-oxoadipate enol-lactonase 2</fullName>
        <ecNumber evidence="2">3.1.1.24</ecNumber>
    </submittedName>
</protein>
<organism evidence="2 3">
    <name type="scientific">Pseudoprimorskyibacter insulae</name>
    <dbReference type="NCBI Taxonomy" id="1695997"/>
    <lineage>
        <taxon>Bacteria</taxon>
        <taxon>Pseudomonadati</taxon>
        <taxon>Pseudomonadota</taxon>
        <taxon>Alphaproteobacteria</taxon>
        <taxon>Rhodobacterales</taxon>
        <taxon>Paracoccaceae</taxon>
        <taxon>Pseudoprimorskyibacter</taxon>
    </lineage>
</organism>
<dbReference type="PANTHER" id="PTHR43798:SF33">
    <property type="entry name" value="HYDROLASE, PUTATIVE (AFU_ORTHOLOGUE AFUA_2G14860)-RELATED"/>
    <property type="match status" value="1"/>
</dbReference>
<dbReference type="Proteomes" id="UP000244904">
    <property type="component" value="Unassembled WGS sequence"/>
</dbReference>
<proteinExistence type="predicted"/>
<dbReference type="EMBL" id="OMOJ01000001">
    <property type="protein sequence ID" value="SPF78162.1"/>
    <property type="molecule type" value="Genomic_DNA"/>
</dbReference>
<dbReference type="GO" id="GO:0047570">
    <property type="term" value="F:3-oxoadipate enol-lactonase activity"/>
    <property type="evidence" value="ECO:0007669"/>
    <property type="project" value="UniProtKB-EC"/>
</dbReference>
<evidence type="ECO:0000313" key="3">
    <source>
        <dbReference type="Proteomes" id="UP000244904"/>
    </source>
</evidence>
<dbReference type="RefSeq" id="WP_181389363.1">
    <property type="nucleotide sequence ID" value="NZ_OMOJ01000001.1"/>
</dbReference>
<name>A0A2R8AQ52_9RHOB</name>
<dbReference type="InterPro" id="IPR029058">
    <property type="entry name" value="AB_hydrolase_fold"/>
</dbReference>